<keyword evidence="7 8" id="KW-0998">Cell outer membrane</keyword>
<keyword evidence="4 8" id="KW-0812">Transmembrane</keyword>
<comment type="similarity">
    <text evidence="8 9">Belongs to the TonB-dependent receptor family.</text>
</comment>
<dbReference type="Gene3D" id="2.40.170.20">
    <property type="entry name" value="TonB-dependent receptor, beta-barrel domain"/>
    <property type="match status" value="1"/>
</dbReference>
<keyword evidence="14" id="KW-1185">Reference proteome</keyword>
<dbReference type="InterPro" id="IPR039426">
    <property type="entry name" value="TonB-dep_rcpt-like"/>
</dbReference>
<evidence type="ECO:0000259" key="12">
    <source>
        <dbReference type="Pfam" id="PF07715"/>
    </source>
</evidence>
<accession>A0A0P7BLP4</accession>
<keyword evidence="3 8" id="KW-1134">Transmembrane beta strand</keyword>
<keyword evidence="6 8" id="KW-0472">Membrane</keyword>
<dbReference type="Pfam" id="PF07715">
    <property type="entry name" value="Plug"/>
    <property type="match status" value="1"/>
</dbReference>
<dbReference type="PROSITE" id="PS52016">
    <property type="entry name" value="TONB_DEPENDENT_REC_3"/>
    <property type="match status" value="1"/>
</dbReference>
<dbReference type="InterPro" id="IPR036942">
    <property type="entry name" value="Beta-barrel_TonB_sf"/>
</dbReference>
<evidence type="ECO:0000256" key="9">
    <source>
        <dbReference type="RuleBase" id="RU003357"/>
    </source>
</evidence>
<feature type="domain" description="TonB-dependent receptor-like beta-barrel" evidence="11">
    <location>
        <begin position="445"/>
        <end position="1016"/>
    </location>
</feature>
<dbReference type="SUPFAM" id="SSF49464">
    <property type="entry name" value="Carboxypeptidase regulatory domain-like"/>
    <property type="match status" value="1"/>
</dbReference>
<dbReference type="InterPro" id="IPR037066">
    <property type="entry name" value="Plug_dom_sf"/>
</dbReference>
<dbReference type="AlphaFoldDB" id="A0A0P7BLP4"/>
<dbReference type="InterPro" id="IPR008969">
    <property type="entry name" value="CarboxyPept-like_regulatory"/>
</dbReference>
<reference evidence="13 14" key="1">
    <citation type="submission" date="2015-07" db="EMBL/GenBank/DDBJ databases">
        <title>The draft genome sequence of Leadbetterella sp. JN14-9.</title>
        <authorList>
            <person name="Liu Y."/>
            <person name="Du J."/>
            <person name="Shao Z."/>
        </authorList>
    </citation>
    <scope>NUCLEOTIDE SEQUENCE [LARGE SCALE GENOMIC DNA]</scope>
    <source>
        <strain evidence="13 14">JN14-9</strain>
    </source>
</reference>
<dbReference type="GO" id="GO:0009279">
    <property type="term" value="C:cell outer membrane"/>
    <property type="evidence" value="ECO:0007669"/>
    <property type="project" value="UniProtKB-SubCell"/>
</dbReference>
<dbReference type="SUPFAM" id="SSF56935">
    <property type="entry name" value="Porins"/>
    <property type="match status" value="1"/>
</dbReference>
<sequence>MKVKLYLRYFLLVTMGVAVTLSSAFAQGRKVSGKVVGSDDNLGIPGASVVIQGTSTGTTTDVDGNYSIDVRGNNDVLVVSFVGYNTQTVTVGNQSVINFTLETDVNSLEEIVVTGYQQIRKKDITGAVTVVDAEELTAVKSSSFIQNLAGRASGLNVSTSGKPGDATNIRIRGISSFTSNDPLYIIDGVPTVDKYQNTINPNDIESIQVLKDASAASIYGSRASNGVIVITTKSGKAGKAKLTYNGSVGFANPVKGYDEVLNQSSQYYADAVRLKLGSDTPAWFATPGTLPRYVHDANNIYGNVDPGEFDPINNIVTETNQVGTNWWDEITRTAQINDHNLNVSGGNDVATYNVSGSYLNQEGIMNFTQFNRATLRANSTFKVGKRLTVGENLMFANNWSVLDGGQNSEFSIMGQVIKATPVVPVENINGGPGGHVAATTGNFTNPTQVLIDGSNNTNTTRRVLGNFFAELQIVEGLKFRTNFGADFGQNWGRSFTYEQPYRAEGPKTPASRIFNERWDQSTNWNITNTFLYNNTFGKHQVSGLAGQEAISNKYRQVFGQLAGYFTTDVNAWYLNTALGDPASRSVSSFGNEAKLASYFGKVDYTFDDKYLISATVRRDGSSKFTPEKRYGIFPAVSVGWRLSQESFMQDLTWLSDFKLRASYGELGNQQIRDYNFASIYGGAVGTTFYDINGTNSGAATGYAQTSFGNPNTTWETSKTRNIGFDAGLFNNSINVVLDVYSRSTSDLLFNPALPGTAGAASPPFVNVGSMLNKGFDLSANWRKSLSNDFGINLGLNLSHYKNTIERVSGDQDFFYPDGTSLNSRIPNSGISVRNEVGHSISSFYGYVVDGLITNEAELATHTGTGGSAIGGLKFRDVNGDGEVTGADVDFIGNPHPKLTGGLNIGLNYKNFDLTSFWFGSYGNDIFTGYWIQSYFMNFNANVLNNILENQGKIVDGKAWPAINGQDRSSPAVSSFYVQDGSYLRMTNLQLAYNLPASISSKIGASNARLYVQGQNLITLTNYFGTDPNISNANIGGGVNDGGMGIDNGNYPANKQWNLGISLEF</sequence>
<evidence type="ECO:0000256" key="7">
    <source>
        <dbReference type="ARBA" id="ARBA00023237"/>
    </source>
</evidence>
<dbReference type="OrthoDB" id="9768177at2"/>
<evidence type="ECO:0000256" key="4">
    <source>
        <dbReference type="ARBA" id="ARBA00022692"/>
    </source>
</evidence>
<keyword evidence="10" id="KW-0732">Signal</keyword>
<keyword evidence="5 9" id="KW-0798">TonB box</keyword>
<dbReference type="Gene3D" id="2.60.40.1120">
    <property type="entry name" value="Carboxypeptidase-like, regulatory domain"/>
    <property type="match status" value="1"/>
</dbReference>
<feature type="chain" id="PRO_5006135969" description="TonB-dependent receptor" evidence="10">
    <location>
        <begin position="27"/>
        <end position="1064"/>
    </location>
</feature>
<dbReference type="Gene3D" id="2.170.130.10">
    <property type="entry name" value="TonB-dependent receptor, plug domain"/>
    <property type="match status" value="1"/>
</dbReference>
<dbReference type="InterPro" id="IPR023996">
    <property type="entry name" value="TonB-dep_OMP_SusC/RagA"/>
</dbReference>
<dbReference type="NCBIfam" id="TIGR04057">
    <property type="entry name" value="SusC_RagA_signa"/>
    <property type="match status" value="1"/>
</dbReference>
<dbReference type="STRING" id="1605367.AFM12_12630"/>
<comment type="subcellular location">
    <subcellularLocation>
        <location evidence="1 8">Cell outer membrane</location>
        <topology evidence="1 8">Multi-pass membrane protein</topology>
    </subcellularLocation>
</comment>
<evidence type="ECO:0000256" key="8">
    <source>
        <dbReference type="PROSITE-ProRule" id="PRU01360"/>
    </source>
</evidence>
<evidence type="ECO:0000256" key="3">
    <source>
        <dbReference type="ARBA" id="ARBA00022452"/>
    </source>
</evidence>
<keyword evidence="2 8" id="KW-0813">Transport</keyword>
<dbReference type="InterPro" id="IPR023997">
    <property type="entry name" value="TonB-dep_OMP_SusC/RagA_CS"/>
</dbReference>
<gene>
    <name evidence="13" type="ORF">AFM12_12630</name>
</gene>
<evidence type="ECO:0000256" key="10">
    <source>
        <dbReference type="SAM" id="SignalP"/>
    </source>
</evidence>
<evidence type="ECO:0000259" key="11">
    <source>
        <dbReference type="Pfam" id="PF00593"/>
    </source>
</evidence>
<feature type="domain" description="TonB-dependent receptor plug" evidence="12">
    <location>
        <begin position="121"/>
        <end position="227"/>
    </location>
</feature>
<dbReference type="RefSeq" id="WP_131458350.1">
    <property type="nucleotide sequence ID" value="NZ_JXSZ01000009.1"/>
</dbReference>
<dbReference type="InterPro" id="IPR012910">
    <property type="entry name" value="Plug_dom"/>
</dbReference>
<evidence type="ECO:0000256" key="6">
    <source>
        <dbReference type="ARBA" id="ARBA00023136"/>
    </source>
</evidence>
<evidence type="ECO:0000256" key="2">
    <source>
        <dbReference type="ARBA" id="ARBA00022448"/>
    </source>
</evidence>
<dbReference type="NCBIfam" id="TIGR04056">
    <property type="entry name" value="OMP_RagA_SusC"/>
    <property type="match status" value="1"/>
</dbReference>
<dbReference type="PATRIC" id="fig|1605367.3.peg.3935"/>
<dbReference type="EMBL" id="LGTQ01000009">
    <property type="protein sequence ID" value="KPM48169.1"/>
    <property type="molecule type" value="Genomic_DNA"/>
</dbReference>
<dbReference type="Pfam" id="PF13715">
    <property type="entry name" value="CarbopepD_reg_2"/>
    <property type="match status" value="1"/>
</dbReference>
<proteinExistence type="inferred from homology"/>
<feature type="signal peptide" evidence="10">
    <location>
        <begin position="1"/>
        <end position="26"/>
    </location>
</feature>
<dbReference type="Proteomes" id="UP000050454">
    <property type="component" value="Unassembled WGS sequence"/>
</dbReference>
<dbReference type="Pfam" id="PF00593">
    <property type="entry name" value="TonB_dep_Rec_b-barrel"/>
    <property type="match status" value="1"/>
</dbReference>
<protein>
    <recommendedName>
        <fullName evidence="15">TonB-dependent receptor</fullName>
    </recommendedName>
</protein>
<evidence type="ECO:0000313" key="14">
    <source>
        <dbReference type="Proteomes" id="UP000050454"/>
    </source>
</evidence>
<name>A0A0P7BLP4_9BACT</name>
<evidence type="ECO:0000313" key="13">
    <source>
        <dbReference type="EMBL" id="KPM48169.1"/>
    </source>
</evidence>
<evidence type="ECO:0000256" key="5">
    <source>
        <dbReference type="ARBA" id="ARBA00023077"/>
    </source>
</evidence>
<evidence type="ECO:0008006" key="15">
    <source>
        <dbReference type="Google" id="ProtNLM"/>
    </source>
</evidence>
<dbReference type="InterPro" id="IPR000531">
    <property type="entry name" value="Beta-barrel_TonB"/>
</dbReference>
<organism evidence="13 14">
    <name type="scientific">Jiulongibacter sediminis</name>
    <dbReference type="NCBI Taxonomy" id="1605367"/>
    <lineage>
        <taxon>Bacteria</taxon>
        <taxon>Pseudomonadati</taxon>
        <taxon>Bacteroidota</taxon>
        <taxon>Cytophagia</taxon>
        <taxon>Cytophagales</taxon>
        <taxon>Leadbetterellaceae</taxon>
        <taxon>Jiulongibacter</taxon>
    </lineage>
</organism>
<comment type="caution">
    <text evidence="13">The sequence shown here is derived from an EMBL/GenBank/DDBJ whole genome shotgun (WGS) entry which is preliminary data.</text>
</comment>
<evidence type="ECO:0000256" key="1">
    <source>
        <dbReference type="ARBA" id="ARBA00004571"/>
    </source>
</evidence>